<accession>A0A841RAK4</accession>
<comment type="caution">
    <text evidence="1">The sequence shown here is derived from an EMBL/GenBank/DDBJ whole genome shotgun (WGS) entry which is preliminary data.</text>
</comment>
<dbReference type="RefSeq" id="WP_184747217.1">
    <property type="nucleotide sequence ID" value="NZ_JACHGJ010000005.1"/>
</dbReference>
<gene>
    <name evidence="1" type="ORF">HNR50_002638</name>
</gene>
<keyword evidence="2" id="KW-1185">Reference proteome</keyword>
<organism evidence="1 2">
    <name type="scientific">Spirochaeta isovalerica</name>
    <dbReference type="NCBI Taxonomy" id="150"/>
    <lineage>
        <taxon>Bacteria</taxon>
        <taxon>Pseudomonadati</taxon>
        <taxon>Spirochaetota</taxon>
        <taxon>Spirochaetia</taxon>
        <taxon>Spirochaetales</taxon>
        <taxon>Spirochaetaceae</taxon>
        <taxon>Spirochaeta</taxon>
    </lineage>
</organism>
<reference evidence="1 2" key="1">
    <citation type="submission" date="2020-08" db="EMBL/GenBank/DDBJ databases">
        <title>Genomic Encyclopedia of Type Strains, Phase IV (KMG-IV): sequencing the most valuable type-strain genomes for metagenomic binning, comparative biology and taxonomic classification.</title>
        <authorList>
            <person name="Goeker M."/>
        </authorList>
    </citation>
    <scope>NUCLEOTIDE SEQUENCE [LARGE SCALE GENOMIC DNA]</scope>
    <source>
        <strain evidence="1 2">DSM 2461</strain>
    </source>
</reference>
<dbReference type="Proteomes" id="UP000587760">
    <property type="component" value="Unassembled WGS sequence"/>
</dbReference>
<name>A0A841RAK4_9SPIO</name>
<proteinExistence type="predicted"/>
<evidence type="ECO:0000313" key="1">
    <source>
        <dbReference type="EMBL" id="MBB6480965.1"/>
    </source>
</evidence>
<protein>
    <submittedName>
        <fullName evidence="1">Uncharacterized protein</fullName>
    </submittedName>
</protein>
<sequence>MKYIGKNESGSLILTMELQKGVLVPFLEEETVTAFILRVLNLSKDQMEKEVQTLILNNGCVDEPEARVLASGDTLVLSGAMPGLVGAMLRSNSPIKAMRNTISEASSGRDETMAEGFIRLKLFNTVLTDHKEDVLRCGFYIEETEG</sequence>
<dbReference type="EMBL" id="JACHGJ010000005">
    <property type="protein sequence ID" value="MBB6480965.1"/>
    <property type="molecule type" value="Genomic_DNA"/>
</dbReference>
<dbReference type="AlphaFoldDB" id="A0A841RAK4"/>
<evidence type="ECO:0000313" key="2">
    <source>
        <dbReference type="Proteomes" id="UP000587760"/>
    </source>
</evidence>